<dbReference type="AlphaFoldDB" id="A0A0B2WMM2"/>
<evidence type="ECO:0000259" key="2">
    <source>
        <dbReference type="PROSITE" id="PS51035"/>
    </source>
</evidence>
<dbReference type="GO" id="GO:0005681">
    <property type="term" value="C:spliceosomal complex"/>
    <property type="evidence" value="ECO:0007669"/>
    <property type="project" value="TreeGrafter"/>
</dbReference>
<dbReference type="Proteomes" id="UP000030816">
    <property type="component" value="Unassembled WGS sequence"/>
</dbReference>
<gene>
    <name evidence="3" type="ORF">MAM_04888</name>
</gene>
<name>A0A0B2WMM2_METAS</name>
<keyword evidence="4" id="KW-1185">Reference proteome</keyword>
<comment type="caution">
    <text evidence="3">The sequence shown here is derived from an EMBL/GenBank/DDBJ whole genome shotgun (WGS) entry which is preliminary data.</text>
</comment>
<reference evidence="3 4" key="1">
    <citation type="journal article" date="2014" name="Proc. Natl. Acad. Sci. U.S.A.">
        <title>Trajectory and genomic determinants of fungal-pathogen speciation and host adaptation.</title>
        <authorList>
            <person name="Hu X."/>
            <person name="Xiao G."/>
            <person name="Zheng P."/>
            <person name="Shang Y."/>
            <person name="Su Y."/>
            <person name="Zhang X."/>
            <person name="Liu X."/>
            <person name="Zhan S."/>
            <person name="St Leger R.J."/>
            <person name="Wang C."/>
        </authorList>
    </citation>
    <scope>NUCLEOTIDE SEQUENCE [LARGE SCALE GENOMIC DNA]</scope>
    <source>
        <strain evidence="3 4">ARSEF 1941</strain>
    </source>
</reference>
<dbReference type="Gene3D" id="1.20.58.120">
    <property type="entry name" value="BAG domain"/>
    <property type="match status" value="1"/>
</dbReference>
<dbReference type="InterPro" id="IPR003103">
    <property type="entry name" value="BAG_domain"/>
</dbReference>
<dbReference type="GO" id="GO:0051087">
    <property type="term" value="F:protein-folding chaperone binding"/>
    <property type="evidence" value="ECO:0007669"/>
    <property type="project" value="InterPro"/>
</dbReference>
<sequence length="286" mass="31609">MSRYGWSLNREQSSPYGSVTGGVPAVTDEDFSYITSQDLDDPPYPRARPGGSPPEDDVLLIKNKGVTYPTHFPAYSIGDGKLRVMDVRERIGLMMELSESATRRIKLLYKGLQLKEPAAPVRDYGVKNNSELMTVIANIQDESSASEEEMVIVNDNQSGRRKKKRSKKKGSKADGDTASSPPDSTSNAEASSPTPGAGLMKKLDELSDEFSTNWLPLCDRFIASPPSDPKKREEEHRKYSESIMQTILLKLDAVDTRGIAEVRARRKEVVKKVQETLKALDAAKAS</sequence>
<evidence type="ECO:0000313" key="3">
    <source>
        <dbReference type="EMBL" id="KHN97291.1"/>
    </source>
</evidence>
<feature type="region of interest" description="Disordered" evidence="1">
    <location>
        <begin position="1"/>
        <end position="55"/>
    </location>
</feature>
<dbReference type="SMART" id="SM00264">
    <property type="entry name" value="BAG"/>
    <property type="match status" value="1"/>
</dbReference>
<dbReference type="HOGENOM" id="CLU_032998_0_0_1"/>
<dbReference type="STRING" id="1081103.A0A0B2WMM2"/>
<dbReference type="GeneID" id="63739343"/>
<feature type="compositionally biased region" description="Polar residues" evidence="1">
    <location>
        <begin position="177"/>
        <end position="194"/>
    </location>
</feature>
<dbReference type="InterPro" id="IPR039690">
    <property type="entry name" value="SNRNP25"/>
</dbReference>
<dbReference type="PROSITE" id="PS51035">
    <property type="entry name" value="BAG"/>
    <property type="match status" value="1"/>
</dbReference>
<dbReference type="InterPro" id="IPR036533">
    <property type="entry name" value="BAG_dom_sf"/>
</dbReference>
<proteinExistence type="predicted"/>
<dbReference type="OrthoDB" id="417450at2759"/>
<feature type="domain" description="BAG" evidence="2">
    <location>
        <begin position="221"/>
        <end position="284"/>
    </location>
</feature>
<dbReference type="SUPFAM" id="SSF63491">
    <property type="entry name" value="BAG domain"/>
    <property type="match status" value="1"/>
</dbReference>
<organism evidence="3 4">
    <name type="scientific">Metarhizium album (strain ARSEF 1941)</name>
    <dbReference type="NCBI Taxonomy" id="1081103"/>
    <lineage>
        <taxon>Eukaryota</taxon>
        <taxon>Fungi</taxon>
        <taxon>Dikarya</taxon>
        <taxon>Ascomycota</taxon>
        <taxon>Pezizomycotina</taxon>
        <taxon>Sordariomycetes</taxon>
        <taxon>Hypocreomycetidae</taxon>
        <taxon>Hypocreales</taxon>
        <taxon>Clavicipitaceae</taxon>
        <taxon>Metarhizium</taxon>
    </lineage>
</organism>
<evidence type="ECO:0000313" key="4">
    <source>
        <dbReference type="Proteomes" id="UP000030816"/>
    </source>
</evidence>
<dbReference type="Pfam" id="PF02179">
    <property type="entry name" value="BAG"/>
    <property type="match status" value="1"/>
</dbReference>
<dbReference type="SUPFAM" id="SSF54236">
    <property type="entry name" value="Ubiquitin-like"/>
    <property type="match status" value="1"/>
</dbReference>
<dbReference type="RefSeq" id="XP_040678357.1">
    <property type="nucleotide sequence ID" value="XM_040823686.1"/>
</dbReference>
<dbReference type="InterPro" id="IPR029071">
    <property type="entry name" value="Ubiquitin-like_domsf"/>
</dbReference>
<feature type="region of interest" description="Disordered" evidence="1">
    <location>
        <begin position="143"/>
        <end position="200"/>
    </location>
</feature>
<protein>
    <submittedName>
        <fullName evidence="3">BAG domain protein</fullName>
    </submittedName>
</protein>
<feature type="compositionally biased region" description="Basic residues" evidence="1">
    <location>
        <begin position="159"/>
        <end position="170"/>
    </location>
</feature>
<dbReference type="PANTHER" id="PTHR14942">
    <property type="entry name" value="U11/U12 SMALL NUCLEAR RIBONUCLEOPROTEIN 25 KDA PROTEIN"/>
    <property type="match status" value="1"/>
</dbReference>
<dbReference type="PANTHER" id="PTHR14942:SF0">
    <property type="entry name" value="U11_U12 SMALL NUCLEAR RIBONUCLEOPROTEIN 25 KDA PROTEIN"/>
    <property type="match status" value="1"/>
</dbReference>
<accession>A0A0B2WMM2</accession>
<dbReference type="EMBL" id="AZHE01000011">
    <property type="protein sequence ID" value="KHN97291.1"/>
    <property type="molecule type" value="Genomic_DNA"/>
</dbReference>
<evidence type="ECO:0000256" key="1">
    <source>
        <dbReference type="SAM" id="MobiDB-lite"/>
    </source>
</evidence>
<dbReference type="GO" id="GO:0000398">
    <property type="term" value="P:mRNA splicing, via spliceosome"/>
    <property type="evidence" value="ECO:0007669"/>
    <property type="project" value="InterPro"/>
</dbReference>